<feature type="compositionally biased region" description="Low complexity" evidence="1">
    <location>
        <begin position="278"/>
        <end position="292"/>
    </location>
</feature>
<gene>
    <name evidence="2" type="ORF">DH2020_011582</name>
</gene>
<feature type="region of interest" description="Disordered" evidence="1">
    <location>
        <begin position="516"/>
        <end position="535"/>
    </location>
</feature>
<dbReference type="EMBL" id="JABTTQ020000005">
    <property type="protein sequence ID" value="KAK6157334.1"/>
    <property type="molecule type" value="Genomic_DNA"/>
</dbReference>
<feature type="compositionally biased region" description="Low complexity" evidence="1">
    <location>
        <begin position="335"/>
        <end position="348"/>
    </location>
</feature>
<proteinExistence type="predicted"/>
<accession>A0ABR0XDV9</accession>
<evidence type="ECO:0000256" key="1">
    <source>
        <dbReference type="SAM" id="MobiDB-lite"/>
    </source>
</evidence>
<feature type="compositionally biased region" description="Low complexity" evidence="1">
    <location>
        <begin position="518"/>
        <end position="529"/>
    </location>
</feature>
<feature type="region of interest" description="Disordered" evidence="1">
    <location>
        <begin position="251"/>
        <end position="292"/>
    </location>
</feature>
<organism evidence="2 3">
    <name type="scientific">Rehmannia glutinosa</name>
    <name type="common">Chinese foxglove</name>
    <dbReference type="NCBI Taxonomy" id="99300"/>
    <lineage>
        <taxon>Eukaryota</taxon>
        <taxon>Viridiplantae</taxon>
        <taxon>Streptophyta</taxon>
        <taxon>Embryophyta</taxon>
        <taxon>Tracheophyta</taxon>
        <taxon>Spermatophyta</taxon>
        <taxon>Magnoliopsida</taxon>
        <taxon>eudicotyledons</taxon>
        <taxon>Gunneridae</taxon>
        <taxon>Pentapetalae</taxon>
        <taxon>asterids</taxon>
        <taxon>lamiids</taxon>
        <taxon>Lamiales</taxon>
        <taxon>Orobanchaceae</taxon>
        <taxon>Rehmannieae</taxon>
        <taxon>Rehmannia</taxon>
    </lineage>
</organism>
<evidence type="ECO:0000313" key="3">
    <source>
        <dbReference type="Proteomes" id="UP001318860"/>
    </source>
</evidence>
<feature type="region of interest" description="Disordered" evidence="1">
    <location>
        <begin position="328"/>
        <end position="349"/>
    </location>
</feature>
<feature type="compositionally biased region" description="Polar residues" evidence="1">
    <location>
        <begin position="259"/>
        <end position="268"/>
    </location>
</feature>
<reference evidence="2 3" key="1">
    <citation type="journal article" date="2021" name="Comput. Struct. Biotechnol. J.">
        <title>De novo genome assembly of the potent medicinal plant Rehmannia glutinosa using nanopore technology.</title>
        <authorList>
            <person name="Ma L."/>
            <person name="Dong C."/>
            <person name="Song C."/>
            <person name="Wang X."/>
            <person name="Zheng X."/>
            <person name="Niu Y."/>
            <person name="Chen S."/>
            <person name="Feng W."/>
        </authorList>
    </citation>
    <scope>NUCLEOTIDE SEQUENCE [LARGE SCALE GENOMIC DNA]</scope>
    <source>
        <strain evidence="2">DH-2019</strain>
    </source>
</reference>
<sequence length="548" mass="60823">MDLNFKSKLWAGNIYHQFESICQDVDDFMSKDTVKFVENQVQSVGISVKRLYSNVVQDILPLSGDIAKPKSQSVDGEQVDTRDHVNIVADITTNPTSVNGKQLSENQGSIDTFRNSDASLPIEVDHVTEFTRPPCADPSLEAKTNLDVRKDCDALICNDIDNGVEENITRVLIQVAADSNPDNEIFSEASDEDCKNSTPTVAFSPHEEGLITVKMERRGFNHQKEKKGFSDETEWCSLISSSDLLFGSKLPVVEDPNSDENGSLSDPTVASPHKVNEDNSLMMDSSDPSDSDVAQRALEKYMSLCERISTKDGIFRVFEDFSCDGEEEKEMGERSSTCSSSPKSSNISDATSENFIKKAKNICHSHAESNGCGYNISTPSSTTEADETKAVDLLPAFLFFESKDNAFHTDGSGFVGASYEQHYKDGRSGIVISPSETGNTYEFGFGDGDLNMETVDLSPDAKHDEKSVVLNGNFVHRRRNFRYYKDALTSRKRLSKEYEHLAILYGDIDFESRQHFESSSVPSSPNTSVHAVRTPSFQEMSESEWELV</sequence>
<evidence type="ECO:0000313" key="2">
    <source>
        <dbReference type="EMBL" id="KAK6157334.1"/>
    </source>
</evidence>
<comment type="caution">
    <text evidence="2">The sequence shown here is derived from an EMBL/GenBank/DDBJ whole genome shotgun (WGS) entry which is preliminary data.</text>
</comment>
<dbReference type="InterPro" id="IPR053273">
    <property type="entry name" value="CST_Regulator"/>
</dbReference>
<keyword evidence="3" id="KW-1185">Reference proteome</keyword>
<protein>
    <submittedName>
        <fullName evidence="2">Uncharacterized protein</fullName>
    </submittedName>
</protein>
<dbReference type="Proteomes" id="UP001318860">
    <property type="component" value="Unassembled WGS sequence"/>
</dbReference>
<dbReference type="PANTHER" id="PTHR34659:SF1">
    <property type="entry name" value="PROTEIN EGT2"/>
    <property type="match status" value="1"/>
</dbReference>
<name>A0ABR0XDV9_REHGL</name>
<dbReference type="PANTHER" id="PTHR34659">
    <property type="entry name" value="BNAA05G11610D PROTEIN"/>
    <property type="match status" value="1"/>
</dbReference>